<dbReference type="InterPro" id="IPR001304">
    <property type="entry name" value="C-type_lectin-like"/>
</dbReference>
<evidence type="ECO:0000313" key="5">
    <source>
        <dbReference type="Proteomes" id="UP000483820"/>
    </source>
</evidence>
<dbReference type="Gene3D" id="3.10.100.10">
    <property type="entry name" value="Mannose-Binding Protein A, subunit A"/>
    <property type="match status" value="1"/>
</dbReference>
<dbReference type="SUPFAM" id="SSF56436">
    <property type="entry name" value="C-type lectin-like"/>
    <property type="match status" value="1"/>
</dbReference>
<dbReference type="SMART" id="SM00034">
    <property type="entry name" value="CLECT"/>
    <property type="match status" value="1"/>
</dbReference>
<gene>
    <name evidence="4" type="ORF">GCK72_003532</name>
</gene>
<proteinExistence type="predicted"/>
<evidence type="ECO:0000256" key="2">
    <source>
        <dbReference type="SAM" id="SignalP"/>
    </source>
</evidence>
<feature type="compositionally biased region" description="Basic residues" evidence="1">
    <location>
        <begin position="50"/>
        <end position="61"/>
    </location>
</feature>
<feature type="domain" description="C-type lectin" evidence="3">
    <location>
        <begin position="80"/>
        <end position="217"/>
    </location>
</feature>
<evidence type="ECO:0000313" key="4">
    <source>
        <dbReference type="EMBL" id="KAF1771705.1"/>
    </source>
</evidence>
<keyword evidence="2" id="KW-0732">Signal</keyword>
<dbReference type="InterPro" id="IPR016186">
    <property type="entry name" value="C-type_lectin-like/link_sf"/>
</dbReference>
<dbReference type="RefSeq" id="XP_053592757.1">
    <property type="nucleotide sequence ID" value="XM_053724112.1"/>
</dbReference>
<dbReference type="GeneID" id="9805755"/>
<reference evidence="4 5" key="1">
    <citation type="submission" date="2019-12" db="EMBL/GenBank/DDBJ databases">
        <title>Chromosome-level assembly of the Caenorhabditis remanei genome.</title>
        <authorList>
            <person name="Teterina A.A."/>
            <person name="Willis J.H."/>
            <person name="Phillips P.C."/>
        </authorList>
    </citation>
    <scope>NUCLEOTIDE SEQUENCE [LARGE SCALE GENOMIC DNA]</scope>
    <source>
        <strain evidence="4 5">PX506</strain>
        <tissue evidence="4">Whole organism</tissue>
    </source>
</reference>
<feature type="chain" id="PRO_5025526777" description="C-type lectin domain-containing protein" evidence="2">
    <location>
        <begin position="18"/>
        <end position="239"/>
    </location>
</feature>
<dbReference type="PROSITE" id="PS50041">
    <property type="entry name" value="C_TYPE_LECTIN_2"/>
    <property type="match status" value="1"/>
</dbReference>
<name>A0A6A5HVK5_CAERE</name>
<dbReference type="PANTHER" id="PTHR47517:SF2">
    <property type="entry name" value="C-TYPE LECTIN DOMAIN-CONTAINING PROTEIN"/>
    <property type="match status" value="1"/>
</dbReference>
<evidence type="ECO:0000259" key="3">
    <source>
        <dbReference type="PROSITE" id="PS50041"/>
    </source>
</evidence>
<comment type="caution">
    <text evidence="4">The sequence shown here is derived from an EMBL/GenBank/DDBJ whole genome shotgun (WGS) entry which is preliminary data.</text>
</comment>
<dbReference type="CDD" id="cd00037">
    <property type="entry name" value="CLECT"/>
    <property type="match status" value="1"/>
</dbReference>
<feature type="signal peptide" evidence="2">
    <location>
        <begin position="1"/>
        <end position="17"/>
    </location>
</feature>
<protein>
    <recommendedName>
        <fullName evidence="3">C-type lectin domain-containing protein</fullName>
    </recommendedName>
</protein>
<dbReference type="AlphaFoldDB" id="A0A6A5HVK5"/>
<feature type="compositionally biased region" description="Basic and acidic residues" evidence="1">
    <location>
        <begin position="32"/>
        <end position="49"/>
    </location>
</feature>
<dbReference type="CTD" id="9805755"/>
<feature type="region of interest" description="Disordered" evidence="1">
    <location>
        <begin position="27"/>
        <end position="66"/>
    </location>
</feature>
<dbReference type="InterPro" id="IPR016187">
    <property type="entry name" value="CTDL_fold"/>
</dbReference>
<organism evidence="4 5">
    <name type="scientific">Caenorhabditis remanei</name>
    <name type="common">Caenorhabditis vulgaris</name>
    <dbReference type="NCBI Taxonomy" id="31234"/>
    <lineage>
        <taxon>Eukaryota</taxon>
        <taxon>Metazoa</taxon>
        <taxon>Ecdysozoa</taxon>
        <taxon>Nematoda</taxon>
        <taxon>Chromadorea</taxon>
        <taxon>Rhabditida</taxon>
        <taxon>Rhabditina</taxon>
        <taxon>Rhabditomorpha</taxon>
        <taxon>Rhabditoidea</taxon>
        <taxon>Rhabditidae</taxon>
        <taxon>Peloderinae</taxon>
        <taxon>Caenorhabditis</taxon>
    </lineage>
</organism>
<evidence type="ECO:0000256" key="1">
    <source>
        <dbReference type="SAM" id="MobiDB-lite"/>
    </source>
</evidence>
<dbReference type="EMBL" id="WUAV01000001">
    <property type="protein sequence ID" value="KAF1771705.1"/>
    <property type="molecule type" value="Genomic_DNA"/>
</dbReference>
<accession>A0A6A5HVK5</accession>
<dbReference type="KEGG" id="crq:GCK72_003532"/>
<dbReference type="PANTHER" id="PTHR47517">
    <property type="entry name" value="C-TYPE LECTIN-RELATED"/>
    <property type="match status" value="1"/>
</dbReference>
<sequence length="239" mass="26243">MNPSFLLFPSLIGVTVSIIIEGGGGGGGYNDHSGHHSHSDSRDSSGSHEHRPRPHKPRPTRPPRELTNCPTNWLLFVRPQGNWCAQAFVGSFTRDAADDICKTMGATLTGLQSSAERLRLAEAARQIAVQHKMRRGPMWLGGRAKPECTSPRACPDSRNSFYWTDGHSLNGTDAFTWNAGNPALEYGYKDVHHVYGISSCTTLTIVSNGGQINGYWNGLMDDMWCNAKQYMYACGKKAT</sequence>
<dbReference type="Proteomes" id="UP000483820">
    <property type="component" value="Chromosome I"/>
</dbReference>